<accession>A0A318EKN6</accession>
<evidence type="ECO:0000256" key="1">
    <source>
        <dbReference type="ARBA" id="ARBA00023125"/>
    </source>
</evidence>
<dbReference type="RefSeq" id="WP_110263737.1">
    <property type="nucleotide sequence ID" value="NZ_CAKZQT010000024.1"/>
</dbReference>
<evidence type="ECO:0000313" key="3">
    <source>
        <dbReference type="EMBL" id="PXV71635.1"/>
    </source>
</evidence>
<comment type="caution">
    <text evidence="3">The sequence shown here is derived from an EMBL/GenBank/DDBJ whole genome shotgun (WGS) entry which is preliminary data.</text>
</comment>
<dbReference type="PANTHER" id="PTHR46797:SF1">
    <property type="entry name" value="METHYLPHOSPHONATE SYNTHASE"/>
    <property type="match status" value="1"/>
</dbReference>
<sequence>MRKPATKLRELLGVNVRRLRQTKNLTQEELCARADMGQSYLSQVESGLRSVSIDAIDKLARALGVTPDQLLKKH</sequence>
<keyword evidence="4" id="KW-1185">Reference proteome</keyword>
<dbReference type="Proteomes" id="UP000248330">
    <property type="component" value="Unassembled WGS sequence"/>
</dbReference>
<organism evidence="3 4">
    <name type="scientific">Sinimarinibacterium flocculans</name>
    <dbReference type="NCBI Taxonomy" id="985250"/>
    <lineage>
        <taxon>Bacteria</taxon>
        <taxon>Pseudomonadati</taxon>
        <taxon>Pseudomonadota</taxon>
        <taxon>Gammaproteobacteria</taxon>
        <taxon>Nevskiales</taxon>
        <taxon>Nevskiaceae</taxon>
        <taxon>Sinimarinibacterium</taxon>
    </lineage>
</organism>
<keyword evidence="1" id="KW-0238">DNA-binding</keyword>
<dbReference type="SUPFAM" id="SSF47413">
    <property type="entry name" value="lambda repressor-like DNA-binding domains"/>
    <property type="match status" value="1"/>
</dbReference>
<feature type="domain" description="HTH cro/C1-type" evidence="2">
    <location>
        <begin position="16"/>
        <end position="70"/>
    </location>
</feature>
<dbReference type="InterPro" id="IPR010982">
    <property type="entry name" value="Lambda_DNA-bd_dom_sf"/>
</dbReference>
<dbReference type="Pfam" id="PF01381">
    <property type="entry name" value="HTH_3"/>
    <property type="match status" value="1"/>
</dbReference>
<dbReference type="GO" id="GO:0003677">
    <property type="term" value="F:DNA binding"/>
    <property type="evidence" value="ECO:0007669"/>
    <property type="project" value="UniProtKB-KW"/>
</dbReference>
<dbReference type="GO" id="GO:0005829">
    <property type="term" value="C:cytosol"/>
    <property type="evidence" value="ECO:0007669"/>
    <property type="project" value="TreeGrafter"/>
</dbReference>
<dbReference type="GO" id="GO:0003700">
    <property type="term" value="F:DNA-binding transcription factor activity"/>
    <property type="evidence" value="ECO:0007669"/>
    <property type="project" value="TreeGrafter"/>
</dbReference>
<dbReference type="OrthoDB" id="9791537at2"/>
<name>A0A318EKN6_9GAMM</name>
<dbReference type="Gene3D" id="1.10.260.40">
    <property type="entry name" value="lambda repressor-like DNA-binding domains"/>
    <property type="match status" value="1"/>
</dbReference>
<dbReference type="AlphaFoldDB" id="A0A318EKN6"/>
<dbReference type="PANTHER" id="PTHR46797">
    <property type="entry name" value="HTH-TYPE TRANSCRIPTIONAL REGULATOR"/>
    <property type="match status" value="1"/>
</dbReference>
<reference evidence="3 4" key="1">
    <citation type="submission" date="2018-04" db="EMBL/GenBank/DDBJ databases">
        <title>Genomic Encyclopedia of Type Strains, Phase IV (KMG-IV): sequencing the most valuable type-strain genomes for metagenomic binning, comparative biology and taxonomic classification.</title>
        <authorList>
            <person name="Goeker M."/>
        </authorList>
    </citation>
    <scope>NUCLEOTIDE SEQUENCE [LARGE SCALE GENOMIC DNA]</scope>
    <source>
        <strain evidence="3 4">DSM 104150</strain>
    </source>
</reference>
<dbReference type="PROSITE" id="PS50943">
    <property type="entry name" value="HTH_CROC1"/>
    <property type="match status" value="1"/>
</dbReference>
<gene>
    <name evidence="3" type="ORF">C8D93_101690</name>
</gene>
<evidence type="ECO:0000259" key="2">
    <source>
        <dbReference type="PROSITE" id="PS50943"/>
    </source>
</evidence>
<dbReference type="InterPro" id="IPR050807">
    <property type="entry name" value="TransReg_Diox_bact_type"/>
</dbReference>
<dbReference type="CDD" id="cd00093">
    <property type="entry name" value="HTH_XRE"/>
    <property type="match status" value="1"/>
</dbReference>
<dbReference type="EMBL" id="QICN01000001">
    <property type="protein sequence ID" value="PXV71635.1"/>
    <property type="molecule type" value="Genomic_DNA"/>
</dbReference>
<protein>
    <submittedName>
        <fullName evidence="3">Helix-turn-helix protein</fullName>
    </submittedName>
</protein>
<proteinExistence type="predicted"/>
<dbReference type="SMART" id="SM00530">
    <property type="entry name" value="HTH_XRE"/>
    <property type="match status" value="1"/>
</dbReference>
<dbReference type="InterPro" id="IPR001387">
    <property type="entry name" value="Cro/C1-type_HTH"/>
</dbReference>
<evidence type="ECO:0000313" key="4">
    <source>
        <dbReference type="Proteomes" id="UP000248330"/>
    </source>
</evidence>